<dbReference type="GO" id="GO:0008061">
    <property type="term" value="F:chitin binding"/>
    <property type="evidence" value="ECO:0007669"/>
    <property type="project" value="InterPro"/>
</dbReference>
<dbReference type="PANTHER" id="PTHR11177:SF401">
    <property type="entry name" value="CHITINASE-LIKE PROTEIN C25A8.4"/>
    <property type="match status" value="1"/>
</dbReference>
<reference evidence="5" key="1">
    <citation type="submission" date="2011-07" db="EMBL/GenBank/DDBJ databases">
        <authorList>
            <consortium name="Caenorhabditis brenneri Sequencing and Analysis Consortium"/>
            <person name="Wilson R.K."/>
        </authorList>
    </citation>
    <scope>NUCLEOTIDE SEQUENCE [LARGE SCALE GENOMIC DNA]</scope>
    <source>
        <strain evidence="5">PB2801</strain>
    </source>
</reference>
<dbReference type="InterPro" id="IPR011583">
    <property type="entry name" value="Chitinase_II/V-like_cat"/>
</dbReference>
<evidence type="ECO:0000313" key="5">
    <source>
        <dbReference type="Proteomes" id="UP000008068"/>
    </source>
</evidence>
<dbReference type="GO" id="GO:0005975">
    <property type="term" value="P:carbohydrate metabolic process"/>
    <property type="evidence" value="ECO:0007669"/>
    <property type="project" value="InterPro"/>
</dbReference>
<dbReference type="InParanoid" id="G0MAK4"/>
<dbReference type="InterPro" id="IPR029070">
    <property type="entry name" value="Chitinase_insertion_sf"/>
</dbReference>
<dbReference type="Pfam" id="PF00704">
    <property type="entry name" value="Glyco_hydro_18"/>
    <property type="match status" value="2"/>
</dbReference>
<accession>G0MAK4</accession>
<name>G0MAK4_CAEBE</name>
<dbReference type="eggNOG" id="KOG2806">
    <property type="taxonomic scope" value="Eukaryota"/>
</dbReference>
<dbReference type="EMBL" id="GL379788">
    <property type="protein sequence ID" value="EGT40454.1"/>
    <property type="molecule type" value="Genomic_DNA"/>
</dbReference>
<dbReference type="AlphaFoldDB" id="G0MAK4"/>
<sequence length="1168" mass="133090">MSWNLLILLVFTGSVYSDSPGVPSRIKDVEVRSCNENTCARVDFRSYELDNNFFECEFVRVRDGTALIQTIRRDRELDFFGMEWNVYFSCDVEGLKKNETYIVRVFAINQKRQSPPSPAVIFSLDPNIGEWTPSMLQENIPPAPDRIHVVYGLGNRVILTWEKVISRENSNWMTSPIEYIIRYGDNKNTSLWNELTTINTWIILDDLMNGTSDTISYKCEFVRVHDGTTSIGTVIGCIEDPLVGGPNKMSTYFCHVEDLKTNESYSVRVFAINDNGQSPPSPAVIFSLDSNFGTRRPIPDVPENINVAYSLENRVNVTWEKVRMRENYATLKSPIEYSIRYGDNKNTSLWNELTTNNTWITLDDLINGTVYSAYLVSKENNLRSRNSYTFPIVIGEDMTGLPEPILTIEPEDKNGVFDFGDPITIKCTIPPNTYPLASTALLMGKQLETAISAQELVSHNNNISTHLAECTRLCYLDPEQVEENFPFHKLKSHYCSHIVLHYYQINFHDVYVTDKARNLLGKIENWRESIIEVSPKLILSLGSKQSTQHWQSLFGTKSNRKRVAKKLIDSLLLTAADGIELSWSKESMNQAANKNILKALINDIKKADKTKYFEIIVAATAESSYDNLYDYAHLNKTASLVVLHSHRLHFDSLPYIGHHSPLRPTSSMKNPNMTWQSLLRHWVLEKEFPHSKIVLSLTASTLPMTPIHNMRNSATFGERAYVHIDSKNDIHSQQEICESLESGTGIAEWDDTAQVPFLRQGNQIFAYDNVMSTHIKAVWASMEGVGLALHDVHQDDPNAVCNNKTAFPLLDVLSRAQVCRLCLDPHDINECDENDFVVSCHFELKENTPHFELNRVFDPKCTEIVVKQAQLVLGGKVKLKDAQQEKVLKKLIKSRPEKWKSGLVISISCGDSEEHLNQILGKDNMTSAIENVWKLMEKYKFSGVQLDCEKSVGRKNHVNFNTFVRKLAEKFEKTKASNGCNRTLSARFSSFTKSPSEYYNIPLLNQLFYVSIRMSETENEIDLPFFQNHSDPTSPSTEGFVKLWKNAGLISHRLILELSPYGWKDGKKAGEKVKTWQGDFCPAMNEPENVMHDYLSLTGSMPDKHGNFRFQRIEDFLYKVFGYIQREYLGGIAFNSMNGDDYMGFCGSGPFPIIHSIYNSEKCYYNGP</sequence>
<dbReference type="InterPro" id="IPR017853">
    <property type="entry name" value="GH"/>
</dbReference>
<protein>
    <recommendedName>
        <fullName evidence="6">GH18 domain-containing protein</fullName>
    </recommendedName>
</protein>
<keyword evidence="5" id="KW-1185">Reference proteome</keyword>
<dbReference type="InterPro" id="IPR036116">
    <property type="entry name" value="FN3_sf"/>
</dbReference>
<evidence type="ECO:0000259" key="3">
    <source>
        <dbReference type="PROSITE" id="PS51910"/>
    </source>
</evidence>
<feature type="domain" description="GH18" evidence="3">
    <location>
        <begin position="836"/>
        <end position="1164"/>
    </location>
</feature>
<evidence type="ECO:0000256" key="1">
    <source>
        <dbReference type="SAM" id="SignalP"/>
    </source>
</evidence>
<dbReference type="InterPro" id="IPR050314">
    <property type="entry name" value="Glycosyl_Hydrlase_18"/>
</dbReference>
<feature type="domain" description="Fibronectin type-III" evidence="2">
    <location>
        <begin position="301"/>
        <end position="397"/>
    </location>
</feature>
<dbReference type="InterPro" id="IPR001223">
    <property type="entry name" value="Glyco_hydro18_cat"/>
</dbReference>
<dbReference type="PANTHER" id="PTHR11177">
    <property type="entry name" value="CHITINASE"/>
    <property type="match status" value="1"/>
</dbReference>
<dbReference type="Gene3D" id="3.10.50.10">
    <property type="match status" value="1"/>
</dbReference>
<proteinExistence type="predicted"/>
<dbReference type="SUPFAM" id="SSF51445">
    <property type="entry name" value="(Trans)glycosidases"/>
    <property type="match status" value="2"/>
</dbReference>
<evidence type="ECO:0000259" key="2">
    <source>
        <dbReference type="PROSITE" id="PS50853"/>
    </source>
</evidence>
<dbReference type="OrthoDB" id="5843172at2759"/>
<dbReference type="HOGENOM" id="CLU_274428_0_0_1"/>
<feature type="chain" id="PRO_5003403235" description="GH18 domain-containing protein" evidence="1">
    <location>
        <begin position="18"/>
        <end position="1168"/>
    </location>
</feature>
<dbReference type="Proteomes" id="UP000008068">
    <property type="component" value="Unassembled WGS sequence"/>
</dbReference>
<dbReference type="PROSITE" id="PS50853">
    <property type="entry name" value="FN3"/>
    <property type="match status" value="1"/>
</dbReference>
<dbReference type="Gene3D" id="3.20.20.80">
    <property type="entry name" value="Glycosidases"/>
    <property type="match status" value="2"/>
</dbReference>
<gene>
    <name evidence="4" type="ORF">CAEBREN_28794</name>
</gene>
<dbReference type="GO" id="GO:0004568">
    <property type="term" value="F:chitinase activity"/>
    <property type="evidence" value="ECO:0007669"/>
    <property type="project" value="TreeGrafter"/>
</dbReference>
<dbReference type="GO" id="GO:0005576">
    <property type="term" value="C:extracellular region"/>
    <property type="evidence" value="ECO:0007669"/>
    <property type="project" value="TreeGrafter"/>
</dbReference>
<dbReference type="SMART" id="SM00060">
    <property type="entry name" value="FN3"/>
    <property type="match status" value="3"/>
</dbReference>
<dbReference type="PROSITE" id="PS51910">
    <property type="entry name" value="GH18_2"/>
    <property type="match status" value="2"/>
</dbReference>
<dbReference type="SUPFAM" id="SSF49265">
    <property type="entry name" value="Fibronectin type III"/>
    <property type="match status" value="2"/>
</dbReference>
<dbReference type="SMART" id="SM00636">
    <property type="entry name" value="Glyco_18"/>
    <property type="match status" value="1"/>
</dbReference>
<keyword evidence="1" id="KW-0732">Signal</keyword>
<dbReference type="Gene3D" id="2.60.40.10">
    <property type="entry name" value="Immunoglobulins"/>
    <property type="match status" value="3"/>
</dbReference>
<dbReference type="STRING" id="135651.G0MAK4"/>
<dbReference type="GO" id="GO:0006032">
    <property type="term" value="P:chitin catabolic process"/>
    <property type="evidence" value="ECO:0007669"/>
    <property type="project" value="TreeGrafter"/>
</dbReference>
<dbReference type="InterPro" id="IPR003961">
    <property type="entry name" value="FN3_dom"/>
</dbReference>
<dbReference type="CDD" id="cd00063">
    <property type="entry name" value="FN3"/>
    <property type="match status" value="3"/>
</dbReference>
<feature type="signal peptide" evidence="1">
    <location>
        <begin position="1"/>
        <end position="17"/>
    </location>
</feature>
<organism evidence="5">
    <name type="scientific">Caenorhabditis brenneri</name>
    <name type="common">Nematode worm</name>
    <dbReference type="NCBI Taxonomy" id="135651"/>
    <lineage>
        <taxon>Eukaryota</taxon>
        <taxon>Metazoa</taxon>
        <taxon>Ecdysozoa</taxon>
        <taxon>Nematoda</taxon>
        <taxon>Chromadorea</taxon>
        <taxon>Rhabditida</taxon>
        <taxon>Rhabditina</taxon>
        <taxon>Rhabditomorpha</taxon>
        <taxon>Rhabditoidea</taxon>
        <taxon>Rhabditidae</taxon>
        <taxon>Peloderinae</taxon>
        <taxon>Caenorhabditis</taxon>
    </lineage>
</organism>
<evidence type="ECO:0000313" key="4">
    <source>
        <dbReference type="EMBL" id="EGT40454.1"/>
    </source>
</evidence>
<feature type="domain" description="GH18" evidence="3">
    <location>
        <begin position="470"/>
        <end position="820"/>
    </location>
</feature>
<evidence type="ECO:0008006" key="6">
    <source>
        <dbReference type="Google" id="ProtNLM"/>
    </source>
</evidence>
<dbReference type="InterPro" id="IPR013783">
    <property type="entry name" value="Ig-like_fold"/>
</dbReference>